<comment type="caution">
    <text evidence="2">The sequence shown here is derived from an EMBL/GenBank/DDBJ whole genome shotgun (WGS) entry which is preliminary data.</text>
</comment>
<dbReference type="EMBL" id="SMGK01000002">
    <property type="protein sequence ID" value="TCK74325.1"/>
    <property type="molecule type" value="Genomic_DNA"/>
</dbReference>
<keyword evidence="3" id="KW-1185">Reference proteome</keyword>
<reference evidence="2 3" key="1">
    <citation type="submission" date="2019-03" db="EMBL/GenBank/DDBJ databases">
        <title>Genomic Encyclopedia of Type Strains, Phase IV (KMG-IV): sequencing the most valuable type-strain genomes for metagenomic binning, comparative biology and taxonomic classification.</title>
        <authorList>
            <person name="Goeker M."/>
        </authorList>
    </citation>
    <scope>NUCLEOTIDE SEQUENCE [LARGE SCALE GENOMIC DNA]</scope>
    <source>
        <strain evidence="2 3">DSM 103428</strain>
    </source>
</reference>
<evidence type="ECO:0000313" key="2">
    <source>
        <dbReference type="EMBL" id="TCK74325.1"/>
    </source>
</evidence>
<organism evidence="2 3">
    <name type="scientific">Acidipila rosea</name>
    <dbReference type="NCBI Taxonomy" id="768535"/>
    <lineage>
        <taxon>Bacteria</taxon>
        <taxon>Pseudomonadati</taxon>
        <taxon>Acidobacteriota</taxon>
        <taxon>Terriglobia</taxon>
        <taxon>Terriglobales</taxon>
        <taxon>Acidobacteriaceae</taxon>
        <taxon>Acidipila</taxon>
    </lineage>
</organism>
<sequence>MAVVMARTRAALHSHSYRLGCRLPAGAKSQNEGTGEQKRGSGLLNRQRRLHTG</sequence>
<name>A0A4R1L7W3_9BACT</name>
<accession>A0A4R1L7W3</accession>
<evidence type="ECO:0000256" key="1">
    <source>
        <dbReference type="SAM" id="MobiDB-lite"/>
    </source>
</evidence>
<evidence type="ECO:0000313" key="3">
    <source>
        <dbReference type="Proteomes" id="UP000295210"/>
    </source>
</evidence>
<proteinExistence type="predicted"/>
<feature type="region of interest" description="Disordered" evidence="1">
    <location>
        <begin position="23"/>
        <end position="53"/>
    </location>
</feature>
<dbReference type="Proteomes" id="UP000295210">
    <property type="component" value="Unassembled WGS sequence"/>
</dbReference>
<protein>
    <submittedName>
        <fullName evidence="2">Uncharacterized protein</fullName>
    </submittedName>
</protein>
<gene>
    <name evidence="2" type="ORF">C7378_1947</name>
</gene>
<dbReference type="AlphaFoldDB" id="A0A4R1L7W3"/>